<evidence type="ECO:0000313" key="3">
    <source>
        <dbReference type="EMBL" id="ESK41059.1"/>
    </source>
</evidence>
<reference evidence="3 4" key="1">
    <citation type="submission" date="2013-10" db="EMBL/GenBank/DDBJ databases">
        <title>The Genome Sequence of Acinetobacter nectaris CIP 110549.</title>
        <authorList>
            <consortium name="The Broad Institute Genomics Platform"/>
            <consortium name="The Broad Institute Genome Sequencing Center for Infectious Disease"/>
            <person name="Cerqueira G."/>
            <person name="Feldgarden M."/>
            <person name="Courvalin P."/>
            <person name="Grillot-Courvalin C."/>
            <person name="Clermont D."/>
            <person name="Rocha E."/>
            <person name="Yoon E.-J."/>
            <person name="Nemec A."/>
            <person name="Young S.K."/>
            <person name="Zeng Q."/>
            <person name="Gargeya S."/>
            <person name="Fitzgerald M."/>
            <person name="Abouelleil A."/>
            <person name="Alvarado L."/>
            <person name="Berlin A.M."/>
            <person name="Chapman S.B."/>
            <person name="Gainer-Dewar J."/>
            <person name="Goldberg J."/>
            <person name="Gnerre S."/>
            <person name="Griggs A."/>
            <person name="Gujja S."/>
            <person name="Hansen M."/>
            <person name="Howarth C."/>
            <person name="Imamovic A."/>
            <person name="Ireland A."/>
            <person name="Larimer J."/>
            <person name="McCowan C."/>
            <person name="Murphy C."/>
            <person name="Pearson M."/>
            <person name="Poon T.W."/>
            <person name="Priest M."/>
            <person name="Roberts A."/>
            <person name="Saif S."/>
            <person name="Shea T."/>
            <person name="Sykes S."/>
            <person name="Wortman J."/>
            <person name="Nusbaum C."/>
            <person name="Birren B."/>
        </authorList>
    </citation>
    <scope>NUCLEOTIDE SEQUENCE [LARGE SCALE GENOMIC DNA]</scope>
    <source>
        <strain evidence="3 4">CIP 110549</strain>
    </source>
</reference>
<keyword evidence="1" id="KW-0472">Membrane</keyword>
<keyword evidence="4" id="KW-1185">Reference proteome</keyword>
<keyword evidence="1" id="KW-0812">Transmembrane</keyword>
<protein>
    <submittedName>
        <fullName evidence="3">Uncharacterized protein</fullName>
    </submittedName>
</protein>
<name>V2V0H9_9GAMM</name>
<keyword evidence="1" id="KW-1133">Transmembrane helix</keyword>
<feature type="transmembrane region" description="Helical" evidence="1">
    <location>
        <begin position="26"/>
        <end position="45"/>
    </location>
</feature>
<gene>
    <name evidence="3" type="ORF">P256_00044</name>
    <name evidence="2" type="ORF">P256_00725</name>
</gene>
<sequence length="48" mass="5378">MPTFFAVMLFLFMTSCKPQTNIEIMFYVLVVAILVGGIVALKIWGHDA</sequence>
<evidence type="ECO:0000313" key="2">
    <source>
        <dbReference type="EMBL" id="ESK40278.1"/>
    </source>
</evidence>
<dbReference type="STRING" id="1392540.P256_00044"/>
<dbReference type="Proteomes" id="UP000023785">
    <property type="component" value="Unassembled WGS sequence"/>
</dbReference>
<dbReference type="RefSeq" id="WP_023271652.1">
    <property type="nucleotide sequence ID" value="NZ_KI530712.1"/>
</dbReference>
<organism evidence="3 4">
    <name type="scientific">Acinetobacter nectaris CIP 110549</name>
    <dbReference type="NCBI Taxonomy" id="1392540"/>
    <lineage>
        <taxon>Bacteria</taxon>
        <taxon>Pseudomonadati</taxon>
        <taxon>Pseudomonadota</taxon>
        <taxon>Gammaproteobacteria</taxon>
        <taxon>Moraxellales</taxon>
        <taxon>Moraxellaceae</taxon>
        <taxon>Acinetobacter</taxon>
    </lineage>
</organism>
<proteinExistence type="predicted"/>
<dbReference type="HOGENOM" id="CLU_3148392_0_0_6"/>
<dbReference type="EMBL" id="AYER01000003">
    <property type="protein sequence ID" value="ESK40278.1"/>
    <property type="molecule type" value="Genomic_DNA"/>
</dbReference>
<accession>V2V0H9</accession>
<dbReference type="PATRIC" id="fig|1392540.3.peg.44"/>
<dbReference type="AlphaFoldDB" id="V2V0H9"/>
<evidence type="ECO:0000256" key="1">
    <source>
        <dbReference type="SAM" id="Phobius"/>
    </source>
</evidence>
<dbReference type="EMBL" id="AYER01000001">
    <property type="protein sequence ID" value="ESK41059.1"/>
    <property type="molecule type" value="Genomic_DNA"/>
</dbReference>
<comment type="caution">
    <text evidence="3">The sequence shown here is derived from an EMBL/GenBank/DDBJ whole genome shotgun (WGS) entry which is preliminary data.</text>
</comment>
<evidence type="ECO:0000313" key="4">
    <source>
        <dbReference type="Proteomes" id="UP000023785"/>
    </source>
</evidence>